<dbReference type="PANTHER" id="PTHR30244:SF34">
    <property type="entry name" value="DTDP-4-AMINO-4,6-DIDEOXYGALACTOSE TRANSAMINASE"/>
    <property type="match status" value="1"/>
</dbReference>
<dbReference type="PANTHER" id="PTHR30244">
    <property type="entry name" value="TRANSAMINASE"/>
    <property type="match status" value="1"/>
</dbReference>
<dbReference type="InterPro" id="IPR000653">
    <property type="entry name" value="DegT/StrS_aminotransferase"/>
</dbReference>
<dbReference type="InterPro" id="IPR015421">
    <property type="entry name" value="PyrdxlP-dep_Trfase_major"/>
</dbReference>
<keyword evidence="2" id="KW-0663">Pyridoxal phosphate</keyword>
<dbReference type="CDD" id="cd00616">
    <property type="entry name" value="AHBA_syn"/>
    <property type="match status" value="1"/>
</dbReference>
<comment type="cofactor">
    <cofactor evidence="1">
        <name>pyridoxal 5'-phosphate</name>
        <dbReference type="ChEBI" id="CHEBI:597326"/>
    </cofactor>
</comment>
<keyword evidence="4" id="KW-1185">Reference proteome</keyword>
<accession>A0ABU6A4R0</accession>
<evidence type="ECO:0000256" key="1">
    <source>
        <dbReference type="ARBA" id="ARBA00001933"/>
    </source>
</evidence>
<dbReference type="RefSeq" id="WP_324264041.1">
    <property type="nucleotide sequence ID" value="NZ_JAWLNX010000002.1"/>
</dbReference>
<gene>
    <name evidence="3" type="ORF">R4I43_03535</name>
</gene>
<dbReference type="Proteomes" id="UP001327093">
    <property type="component" value="Unassembled WGS sequence"/>
</dbReference>
<dbReference type="EMBL" id="JAWLNX010000002">
    <property type="protein sequence ID" value="MEB3366466.1"/>
    <property type="molecule type" value="Genomic_DNA"/>
</dbReference>
<dbReference type="InterPro" id="IPR015422">
    <property type="entry name" value="PyrdxlP-dep_Trfase_small"/>
</dbReference>
<proteinExistence type="inferred from homology"/>
<comment type="similarity">
    <text evidence="2">Belongs to the DegT/DnrJ/EryC1 family.</text>
</comment>
<evidence type="ECO:0000256" key="2">
    <source>
        <dbReference type="RuleBase" id="RU004508"/>
    </source>
</evidence>
<dbReference type="Gene3D" id="3.90.1150.10">
    <property type="entry name" value="Aspartate Aminotransferase, domain 1"/>
    <property type="match status" value="1"/>
</dbReference>
<reference evidence="3 4" key="1">
    <citation type="submission" date="2023-10" db="EMBL/GenBank/DDBJ databases">
        <title>Saccharopolyspora sp. nov., isolated from mangrove soil.</title>
        <authorList>
            <person name="Lu Y."/>
            <person name="Liu W."/>
        </authorList>
    </citation>
    <scope>NUCLEOTIDE SEQUENCE [LARGE SCALE GENOMIC DNA]</scope>
    <source>
        <strain evidence="3 4">S2-29</strain>
    </source>
</reference>
<name>A0ABU6A4R0_9PSEU</name>
<dbReference type="Gene3D" id="3.40.640.10">
    <property type="entry name" value="Type I PLP-dependent aspartate aminotransferase-like (Major domain)"/>
    <property type="match status" value="1"/>
</dbReference>
<dbReference type="InterPro" id="IPR015424">
    <property type="entry name" value="PyrdxlP-dep_Trfase"/>
</dbReference>
<dbReference type="GO" id="GO:0008483">
    <property type="term" value="F:transaminase activity"/>
    <property type="evidence" value="ECO:0007669"/>
    <property type="project" value="UniProtKB-KW"/>
</dbReference>
<keyword evidence="3" id="KW-0808">Transferase</keyword>
<dbReference type="Pfam" id="PF01041">
    <property type="entry name" value="DegT_DnrJ_EryC1"/>
    <property type="match status" value="1"/>
</dbReference>
<protein>
    <submittedName>
        <fullName evidence="3">DegT/DnrJ/EryC1/StrS aminotransferase family protein</fullName>
    </submittedName>
</protein>
<evidence type="ECO:0000313" key="3">
    <source>
        <dbReference type="EMBL" id="MEB3366466.1"/>
    </source>
</evidence>
<dbReference type="PIRSF" id="PIRSF000390">
    <property type="entry name" value="PLP_StrS"/>
    <property type="match status" value="1"/>
</dbReference>
<dbReference type="SUPFAM" id="SSF53383">
    <property type="entry name" value="PLP-dependent transferases"/>
    <property type="match status" value="1"/>
</dbReference>
<keyword evidence="3" id="KW-0032">Aminotransferase</keyword>
<evidence type="ECO:0000313" key="4">
    <source>
        <dbReference type="Proteomes" id="UP001327093"/>
    </source>
</evidence>
<sequence length="411" mass="44190">MNLKTKGDMLALDGGTPVRREPLPAWPAFDGEDRAAVDHVLKSGRVNYWTGEQGRHFEGEFAQWACVPHAVAVANGTVALEIALRAWGVCAGDEVIVPAATFIGTASAVVACGAVPVVVDVDRESQCLTPETVEAALTERTSAVVVVHLAGFPANVHELLTLVRSRGLGLIEDCAQAHGAQVKGRRVGTFGDLAVWSFCQDKIMTTGGEGGAITTNQERLYQRCWELKDHGKSYEAVHSRRHAPGFRWLHESFGTNARMTEMQAAIGRSQLRKIDAWVDARRTHAGQLRDALDGLEVIRLPTVPAGTAHAYYKFYAHVEPAHFGEGWSRDRVVAAINAEGIPCWHGGCAEIHREKAFSATGRPSGELPIAAELGATSLMFPVHPTLSAGDVADIAEAASRVLRASTTRAEA</sequence>
<comment type="caution">
    <text evidence="3">The sequence shown here is derived from an EMBL/GenBank/DDBJ whole genome shotgun (WGS) entry which is preliminary data.</text>
</comment>
<organism evidence="3 4">
    <name type="scientific">Saccharopolyspora mangrovi</name>
    <dbReference type="NCBI Taxonomy" id="3082379"/>
    <lineage>
        <taxon>Bacteria</taxon>
        <taxon>Bacillati</taxon>
        <taxon>Actinomycetota</taxon>
        <taxon>Actinomycetes</taxon>
        <taxon>Pseudonocardiales</taxon>
        <taxon>Pseudonocardiaceae</taxon>
        <taxon>Saccharopolyspora</taxon>
    </lineage>
</organism>